<gene>
    <name evidence="2" type="ORF">SY86_06315</name>
</gene>
<keyword evidence="1" id="KW-0472">Membrane</keyword>
<accession>A0A0M2K6W1</accession>
<proteinExistence type="predicted"/>
<evidence type="ECO:0000313" key="2">
    <source>
        <dbReference type="EMBL" id="KKF35130.1"/>
    </source>
</evidence>
<dbReference type="PATRIC" id="fig|65700.7.peg.1594"/>
<dbReference type="Proteomes" id="UP000033924">
    <property type="component" value="Unassembled WGS sequence"/>
</dbReference>
<evidence type="ECO:0000313" key="3">
    <source>
        <dbReference type="Proteomes" id="UP000033924"/>
    </source>
</evidence>
<sequence length="74" mass="8407">MTPLTLFCTLISCYSVLRYLPWQLTAVLLLYRAVRLPRFGAFMVFLATLSMMTLLAPHLLNIRSARSGFIVDTP</sequence>
<reference evidence="2 3" key="1">
    <citation type="submission" date="2015-01" db="EMBL/GenBank/DDBJ databases">
        <title>Erwinia tracheiphila.</title>
        <authorList>
            <person name="Shapiro L.R."/>
        </authorList>
    </citation>
    <scope>NUCLEOTIDE SEQUENCE [LARGE SCALE GENOMIC DNA]</scope>
    <source>
        <strain evidence="2 3">BuffGH</strain>
    </source>
</reference>
<feature type="transmembrane region" description="Helical" evidence="1">
    <location>
        <begin position="39"/>
        <end position="60"/>
    </location>
</feature>
<name>A0A0M2K6W1_9GAMM</name>
<dbReference type="AlphaFoldDB" id="A0A0M2K6W1"/>
<dbReference type="EMBL" id="JXNU01000003">
    <property type="protein sequence ID" value="KKF35130.1"/>
    <property type="molecule type" value="Genomic_DNA"/>
</dbReference>
<keyword evidence="1" id="KW-1133">Transmembrane helix</keyword>
<keyword evidence="1" id="KW-0812">Transmembrane</keyword>
<keyword evidence="3" id="KW-1185">Reference proteome</keyword>
<protein>
    <submittedName>
        <fullName evidence="2">Uncharacterized protein</fullName>
    </submittedName>
</protein>
<evidence type="ECO:0000256" key="1">
    <source>
        <dbReference type="SAM" id="Phobius"/>
    </source>
</evidence>
<organism evidence="2 3">
    <name type="scientific">Erwinia tracheiphila</name>
    <dbReference type="NCBI Taxonomy" id="65700"/>
    <lineage>
        <taxon>Bacteria</taxon>
        <taxon>Pseudomonadati</taxon>
        <taxon>Pseudomonadota</taxon>
        <taxon>Gammaproteobacteria</taxon>
        <taxon>Enterobacterales</taxon>
        <taxon>Erwiniaceae</taxon>
        <taxon>Erwinia</taxon>
    </lineage>
</organism>
<comment type="caution">
    <text evidence="2">The sequence shown here is derived from an EMBL/GenBank/DDBJ whole genome shotgun (WGS) entry which is preliminary data.</text>
</comment>
<dbReference type="STRING" id="65700.SY86_06315"/>